<reference evidence="2" key="1">
    <citation type="journal article" date="2022" name="Mol. Ecol. Resour.">
        <title>The genomes of chicory, endive, great burdock and yacon provide insights into Asteraceae palaeo-polyploidization history and plant inulin production.</title>
        <authorList>
            <person name="Fan W."/>
            <person name="Wang S."/>
            <person name="Wang H."/>
            <person name="Wang A."/>
            <person name="Jiang F."/>
            <person name="Liu H."/>
            <person name="Zhao H."/>
            <person name="Xu D."/>
            <person name="Zhang Y."/>
        </authorList>
    </citation>
    <scope>NUCLEOTIDE SEQUENCE [LARGE SCALE GENOMIC DNA]</scope>
    <source>
        <strain evidence="2">cv. Punajuju</strain>
    </source>
</reference>
<reference evidence="1 2" key="2">
    <citation type="journal article" date="2022" name="Mol. Ecol. Resour.">
        <title>The genomes of chicory, endive, great burdock and yacon provide insights into Asteraceae paleo-polyploidization history and plant inulin production.</title>
        <authorList>
            <person name="Fan W."/>
            <person name="Wang S."/>
            <person name="Wang H."/>
            <person name="Wang A."/>
            <person name="Jiang F."/>
            <person name="Liu H."/>
            <person name="Zhao H."/>
            <person name="Xu D."/>
            <person name="Zhang Y."/>
        </authorList>
    </citation>
    <scope>NUCLEOTIDE SEQUENCE [LARGE SCALE GENOMIC DNA]</scope>
    <source>
        <strain evidence="2">cv. Punajuju</strain>
        <tissue evidence="1">Leaves</tissue>
    </source>
</reference>
<dbReference type="EMBL" id="CM042014">
    <property type="protein sequence ID" value="KAI3721053.1"/>
    <property type="molecule type" value="Genomic_DNA"/>
</dbReference>
<name>A0ACB9BHM1_CICIN</name>
<evidence type="ECO:0000313" key="2">
    <source>
        <dbReference type="Proteomes" id="UP001055811"/>
    </source>
</evidence>
<dbReference type="Proteomes" id="UP001055811">
    <property type="component" value="Linkage Group LG06"/>
</dbReference>
<protein>
    <submittedName>
        <fullName evidence="1">Uncharacterized protein</fullName>
    </submittedName>
</protein>
<proteinExistence type="predicted"/>
<accession>A0ACB9BHM1</accession>
<evidence type="ECO:0000313" key="1">
    <source>
        <dbReference type="EMBL" id="KAI3721053.1"/>
    </source>
</evidence>
<sequence length="86" mass="9675">MAKTGNGKALYESSRIGGSRYSYLCFILLRAQRYLVIKSSEANGGFIVMAIEKDMVEMENRVHDEIRAPLVSRDGKNKENNFMGPT</sequence>
<keyword evidence="2" id="KW-1185">Reference proteome</keyword>
<comment type="caution">
    <text evidence="1">The sequence shown here is derived from an EMBL/GenBank/DDBJ whole genome shotgun (WGS) entry which is preliminary data.</text>
</comment>
<gene>
    <name evidence="1" type="ORF">L2E82_32056</name>
</gene>
<organism evidence="1 2">
    <name type="scientific">Cichorium intybus</name>
    <name type="common">Chicory</name>
    <dbReference type="NCBI Taxonomy" id="13427"/>
    <lineage>
        <taxon>Eukaryota</taxon>
        <taxon>Viridiplantae</taxon>
        <taxon>Streptophyta</taxon>
        <taxon>Embryophyta</taxon>
        <taxon>Tracheophyta</taxon>
        <taxon>Spermatophyta</taxon>
        <taxon>Magnoliopsida</taxon>
        <taxon>eudicotyledons</taxon>
        <taxon>Gunneridae</taxon>
        <taxon>Pentapetalae</taxon>
        <taxon>asterids</taxon>
        <taxon>campanulids</taxon>
        <taxon>Asterales</taxon>
        <taxon>Asteraceae</taxon>
        <taxon>Cichorioideae</taxon>
        <taxon>Cichorieae</taxon>
        <taxon>Cichoriinae</taxon>
        <taxon>Cichorium</taxon>
    </lineage>
</organism>